<gene>
    <name evidence="1" type="ORF">GCM10022214_74210</name>
</gene>
<evidence type="ECO:0000313" key="2">
    <source>
        <dbReference type="Proteomes" id="UP001500683"/>
    </source>
</evidence>
<organism evidence="1 2">
    <name type="scientific">Actinomadura miaoliensis</name>
    <dbReference type="NCBI Taxonomy" id="430685"/>
    <lineage>
        <taxon>Bacteria</taxon>
        <taxon>Bacillati</taxon>
        <taxon>Actinomycetota</taxon>
        <taxon>Actinomycetes</taxon>
        <taxon>Streptosporangiales</taxon>
        <taxon>Thermomonosporaceae</taxon>
        <taxon>Actinomadura</taxon>
    </lineage>
</organism>
<proteinExistence type="predicted"/>
<accession>A0ABP7WXJ9</accession>
<comment type="caution">
    <text evidence="1">The sequence shown here is derived from an EMBL/GenBank/DDBJ whole genome shotgun (WGS) entry which is preliminary data.</text>
</comment>
<keyword evidence="2" id="KW-1185">Reference proteome</keyword>
<reference evidence="2" key="1">
    <citation type="journal article" date="2019" name="Int. J. Syst. Evol. Microbiol.">
        <title>The Global Catalogue of Microorganisms (GCM) 10K type strain sequencing project: providing services to taxonomists for standard genome sequencing and annotation.</title>
        <authorList>
            <consortium name="The Broad Institute Genomics Platform"/>
            <consortium name="The Broad Institute Genome Sequencing Center for Infectious Disease"/>
            <person name="Wu L."/>
            <person name="Ma J."/>
        </authorList>
    </citation>
    <scope>NUCLEOTIDE SEQUENCE [LARGE SCALE GENOMIC DNA]</scope>
    <source>
        <strain evidence="2">JCM 16702</strain>
    </source>
</reference>
<protein>
    <submittedName>
        <fullName evidence="1">Uncharacterized protein</fullName>
    </submittedName>
</protein>
<dbReference type="EMBL" id="BAAAZG010000058">
    <property type="protein sequence ID" value="GAA4098747.1"/>
    <property type="molecule type" value="Genomic_DNA"/>
</dbReference>
<sequence>MGIISPPPTGRTEPTLEERANRMVERVLRVVQEVERRHGGEAGTVFVNVFAAGIEDEITDDEALALLTEIKDTGRWQAAADRLNEVGHDWTRRAE</sequence>
<dbReference type="Proteomes" id="UP001500683">
    <property type="component" value="Unassembled WGS sequence"/>
</dbReference>
<name>A0ABP7WXJ9_9ACTN</name>
<evidence type="ECO:0000313" key="1">
    <source>
        <dbReference type="EMBL" id="GAA4098747.1"/>
    </source>
</evidence>
<dbReference type="RefSeq" id="WP_344956941.1">
    <property type="nucleotide sequence ID" value="NZ_BAAAZG010000058.1"/>
</dbReference>